<dbReference type="PANTHER" id="PTHR10429">
    <property type="entry name" value="DNA-3-METHYLADENINE GLYCOSYLASE"/>
    <property type="match status" value="1"/>
</dbReference>
<dbReference type="GO" id="GO:0003905">
    <property type="term" value="F:alkylbase DNA N-glycosylase activity"/>
    <property type="evidence" value="ECO:0007669"/>
    <property type="project" value="InterPro"/>
</dbReference>
<keyword evidence="3 5" id="KW-0378">Hydrolase</keyword>
<evidence type="ECO:0000313" key="6">
    <source>
        <dbReference type="EMBL" id="OGH67412.1"/>
    </source>
</evidence>
<organism evidence="6 7">
    <name type="scientific">Candidatus Magasanikbacteria bacterium RIFCSPHIGHO2_02_FULL_41_13</name>
    <dbReference type="NCBI Taxonomy" id="1798676"/>
    <lineage>
        <taxon>Bacteria</taxon>
        <taxon>Candidatus Magasanikiibacteriota</taxon>
    </lineage>
</organism>
<dbReference type="InterPro" id="IPR003180">
    <property type="entry name" value="MPG"/>
</dbReference>
<dbReference type="PANTHER" id="PTHR10429:SF0">
    <property type="entry name" value="DNA-3-METHYLADENINE GLYCOSYLASE"/>
    <property type="match status" value="1"/>
</dbReference>
<dbReference type="Proteomes" id="UP000178742">
    <property type="component" value="Unassembled WGS sequence"/>
</dbReference>
<accession>A0A1F6M6X8</accession>
<dbReference type="Gene3D" id="3.10.300.10">
    <property type="entry name" value="Methylpurine-DNA glycosylase (MPG)"/>
    <property type="match status" value="2"/>
</dbReference>
<proteinExistence type="inferred from homology"/>
<gene>
    <name evidence="6" type="ORF">A3B90_03105</name>
</gene>
<comment type="similarity">
    <text evidence="1 5">Belongs to the DNA glycosylase MPG family.</text>
</comment>
<dbReference type="EMBL" id="MFPX01000001">
    <property type="protein sequence ID" value="OGH67412.1"/>
    <property type="molecule type" value="Genomic_DNA"/>
</dbReference>
<evidence type="ECO:0000256" key="5">
    <source>
        <dbReference type="HAMAP-Rule" id="MF_00527"/>
    </source>
</evidence>
<name>A0A1F6M6X8_9BACT</name>
<dbReference type="Pfam" id="PF02245">
    <property type="entry name" value="Pur_DNA_glyco"/>
    <property type="match status" value="1"/>
</dbReference>
<dbReference type="InterPro" id="IPR011034">
    <property type="entry name" value="Formyl_transferase-like_C_sf"/>
</dbReference>
<dbReference type="HAMAP" id="MF_00527">
    <property type="entry name" value="3MGH"/>
    <property type="match status" value="1"/>
</dbReference>
<dbReference type="GO" id="GO:0003677">
    <property type="term" value="F:DNA binding"/>
    <property type="evidence" value="ECO:0007669"/>
    <property type="project" value="InterPro"/>
</dbReference>
<dbReference type="CDD" id="cd00540">
    <property type="entry name" value="AAG"/>
    <property type="match status" value="1"/>
</dbReference>
<sequence length="176" mass="19734">MLSKKFFNSPTLIVAEQLLGKFLLENISGVTRAYMITEVEAYDGPDDLASHASKGKTPRTEVMFGDPGIFYVYLVYGMHHMLNIVTGPADYPAAVLIRGIVSEEGPEFNGPAKLSKALGIDKKFNKLSATKNNNLWFEDRGVTIPKKQILTSPRIGVDYAKEWKDKPYRFFIAKKQ</sequence>
<evidence type="ECO:0000313" key="7">
    <source>
        <dbReference type="Proteomes" id="UP000178742"/>
    </source>
</evidence>
<dbReference type="InterPro" id="IPR036995">
    <property type="entry name" value="MPG_sf"/>
</dbReference>
<dbReference type="STRING" id="1798676.A3B90_03105"/>
<reference evidence="6 7" key="1">
    <citation type="journal article" date="2016" name="Nat. Commun.">
        <title>Thousands of microbial genomes shed light on interconnected biogeochemical processes in an aquifer system.</title>
        <authorList>
            <person name="Anantharaman K."/>
            <person name="Brown C.T."/>
            <person name="Hug L.A."/>
            <person name="Sharon I."/>
            <person name="Castelle C.J."/>
            <person name="Probst A.J."/>
            <person name="Thomas B.C."/>
            <person name="Singh A."/>
            <person name="Wilkins M.J."/>
            <person name="Karaoz U."/>
            <person name="Brodie E.L."/>
            <person name="Williams K.H."/>
            <person name="Hubbard S.S."/>
            <person name="Banfield J.F."/>
        </authorList>
    </citation>
    <scope>NUCLEOTIDE SEQUENCE [LARGE SCALE GENOMIC DNA]</scope>
</reference>
<comment type="caution">
    <text evidence="6">The sequence shown here is derived from an EMBL/GenBank/DDBJ whole genome shotgun (WGS) entry which is preliminary data.</text>
</comment>
<protein>
    <recommendedName>
        <fullName evidence="5">Putative 3-methyladenine DNA glycosylase</fullName>
        <ecNumber evidence="5">3.2.2.-</ecNumber>
    </recommendedName>
</protein>
<dbReference type="AlphaFoldDB" id="A0A1F6M6X8"/>
<dbReference type="NCBIfam" id="TIGR00567">
    <property type="entry name" value="3mg"/>
    <property type="match status" value="1"/>
</dbReference>
<dbReference type="EC" id="3.2.2.-" evidence="5"/>
<dbReference type="GO" id="GO:0006284">
    <property type="term" value="P:base-excision repair"/>
    <property type="evidence" value="ECO:0007669"/>
    <property type="project" value="InterPro"/>
</dbReference>
<evidence type="ECO:0000256" key="2">
    <source>
        <dbReference type="ARBA" id="ARBA00022763"/>
    </source>
</evidence>
<evidence type="ECO:0000256" key="4">
    <source>
        <dbReference type="ARBA" id="ARBA00023204"/>
    </source>
</evidence>
<evidence type="ECO:0000256" key="1">
    <source>
        <dbReference type="ARBA" id="ARBA00009232"/>
    </source>
</evidence>
<keyword evidence="4 5" id="KW-0234">DNA repair</keyword>
<evidence type="ECO:0000256" key="3">
    <source>
        <dbReference type="ARBA" id="ARBA00022801"/>
    </source>
</evidence>
<keyword evidence="2 5" id="KW-0227">DNA damage</keyword>
<dbReference type="SUPFAM" id="SSF50486">
    <property type="entry name" value="FMT C-terminal domain-like"/>
    <property type="match status" value="1"/>
</dbReference>